<evidence type="ECO:0000256" key="5">
    <source>
        <dbReference type="ARBA" id="ARBA00022960"/>
    </source>
</evidence>
<reference evidence="12 13" key="1">
    <citation type="submission" date="2020-12" db="EMBL/GenBank/DDBJ databases">
        <authorList>
            <person name="Awala S.I."/>
            <person name="Gwak J.-H."/>
            <person name="Kim S.-J."/>
            <person name="Rhee S.-K."/>
        </authorList>
    </citation>
    <scope>NUCLEOTIDE SEQUENCE [LARGE SCALE GENOMIC DNA]</scope>
    <source>
        <strain evidence="12 13">IT5</strain>
    </source>
</reference>
<feature type="domain" description="Mur ligase C-terminal" evidence="10">
    <location>
        <begin position="324"/>
        <end position="456"/>
    </location>
</feature>
<dbReference type="InterPro" id="IPR013221">
    <property type="entry name" value="Mur_ligase_cen"/>
</dbReference>
<dbReference type="Pfam" id="PF02875">
    <property type="entry name" value="Mur_ligase_C"/>
    <property type="match status" value="1"/>
</dbReference>
<evidence type="ECO:0000256" key="8">
    <source>
        <dbReference type="ARBA" id="ARBA00023316"/>
    </source>
</evidence>
<dbReference type="Pfam" id="PF01225">
    <property type="entry name" value="Mur_ligase"/>
    <property type="match status" value="1"/>
</dbReference>
<keyword evidence="6" id="KW-0573">Peptidoglycan synthesis</keyword>
<dbReference type="EMBL" id="CP065956">
    <property type="protein sequence ID" value="QSR87575.1"/>
    <property type="molecule type" value="Genomic_DNA"/>
</dbReference>
<dbReference type="PANTHER" id="PTHR43445:SF5">
    <property type="entry name" value="UDP-N-ACETYLMURAMATE--L-ALANYL-GAMMA-D-GLUTAMYL-MESO-2,6-DIAMINOHEPTANDIOATE LIGASE"/>
    <property type="match status" value="1"/>
</dbReference>
<dbReference type="Gene3D" id="3.90.190.20">
    <property type="entry name" value="Mur ligase, C-terminal domain"/>
    <property type="match status" value="1"/>
</dbReference>
<protein>
    <submittedName>
        <fullName evidence="12">UDP-N-acetylmuramate:L-alanyl-gamma-D-glutamyl-meso-diaminopimelate ligase</fullName>
    </submittedName>
</protein>
<dbReference type="InterPro" id="IPR005757">
    <property type="entry name" value="Mpl"/>
</dbReference>
<evidence type="ECO:0000256" key="1">
    <source>
        <dbReference type="ARBA" id="ARBA00022598"/>
    </source>
</evidence>
<dbReference type="RefSeq" id="WP_206848022.1">
    <property type="nucleotide sequence ID" value="NZ_CP065956.1"/>
</dbReference>
<sequence length="483" mass="54044">MDTIELLFSKDLRFHFLGICGTAMGAVASMLKELGYEVGGSDENVYPPLSTFLTQQGISIKEGYKAQNLPQDRAGTVVVVGNVIKRGNPELEAVLEKKYLFLSLPEVLKFFFLQGKQNIVVSGTHGKTTTSSLLAWIFESASLNPSFLIGGLPKNFTSGCRYTRGDYWILEGDEYDTAYFDKRSKFLHYLPQTVIINNIEYDHADIFANLGEILLAFKRLILLIPRNGHLIIPEDDPNIVELAKSSLAPVYTVGFGKEAEFRITDVLYDQRGSRFRMLGEEFFLPMPGEYNVRNAAMCLVAAKLYGIKLEQISQGFASFQGVKRRLEVLGEACGIKVLDDFGHHPTAIYKTIQAVRQRYPSRRLWAVFEPRSNTTRRAVFQQELPQALAGADGVVISEVANKEGLSPSERLKPEQIAQELGKKGIPSFFCASPQEILQKLLDVLRAGDIVVFFSNGSFHGIPYRLVEILNNKKDHFDQSHGTK</sequence>
<evidence type="ECO:0000259" key="11">
    <source>
        <dbReference type="Pfam" id="PF08245"/>
    </source>
</evidence>
<evidence type="ECO:0000256" key="2">
    <source>
        <dbReference type="ARBA" id="ARBA00022618"/>
    </source>
</evidence>
<accession>A0ABX7PX26</accession>
<feature type="domain" description="Mur ligase central" evidence="11">
    <location>
        <begin position="121"/>
        <end position="302"/>
    </location>
</feature>
<evidence type="ECO:0000256" key="4">
    <source>
        <dbReference type="ARBA" id="ARBA00022840"/>
    </source>
</evidence>
<keyword evidence="1 12" id="KW-0436">Ligase</keyword>
<dbReference type="InterPro" id="IPR050061">
    <property type="entry name" value="MurCDEF_pg_biosynth"/>
</dbReference>
<evidence type="ECO:0000259" key="10">
    <source>
        <dbReference type="Pfam" id="PF02875"/>
    </source>
</evidence>
<dbReference type="Pfam" id="PF08245">
    <property type="entry name" value="Mur_ligase_M"/>
    <property type="match status" value="1"/>
</dbReference>
<dbReference type="Proteomes" id="UP000663088">
    <property type="component" value="Chromosome"/>
</dbReference>
<dbReference type="InterPro" id="IPR004101">
    <property type="entry name" value="Mur_ligase_C"/>
</dbReference>
<evidence type="ECO:0000256" key="3">
    <source>
        <dbReference type="ARBA" id="ARBA00022741"/>
    </source>
</evidence>
<organism evidence="12 13">
    <name type="scientific">Candidatus Methylacidiphilum infernorum</name>
    <dbReference type="NCBI Taxonomy" id="511746"/>
    <lineage>
        <taxon>Bacteria</taxon>
        <taxon>Pseudomonadati</taxon>
        <taxon>Verrucomicrobiota</taxon>
        <taxon>Methylacidiphilae</taxon>
        <taxon>Methylacidiphilales</taxon>
        <taxon>Methylacidiphilaceae</taxon>
        <taxon>Methylacidiphilum (ex Ratnadevi et al. 2023)</taxon>
    </lineage>
</organism>
<keyword evidence="7" id="KW-0131">Cell cycle</keyword>
<dbReference type="Gene3D" id="3.40.50.720">
    <property type="entry name" value="NAD(P)-binding Rossmann-like Domain"/>
    <property type="match status" value="1"/>
</dbReference>
<feature type="domain" description="Mur ligase N-terminal catalytic" evidence="9">
    <location>
        <begin position="14"/>
        <end position="109"/>
    </location>
</feature>
<evidence type="ECO:0000313" key="13">
    <source>
        <dbReference type="Proteomes" id="UP000663088"/>
    </source>
</evidence>
<keyword evidence="5" id="KW-0133">Cell shape</keyword>
<evidence type="ECO:0000256" key="7">
    <source>
        <dbReference type="ARBA" id="ARBA00023306"/>
    </source>
</evidence>
<dbReference type="GO" id="GO:0016874">
    <property type="term" value="F:ligase activity"/>
    <property type="evidence" value="ECO:0007669"/>
    <property type="project" value="UniProtKB-KW"/>
</dbReference>
<evidence type="ECO:0000313" key="12">
    <source>
        <dbReference type="EMBL" id="QSR87575.1"/>
    </source>
</evidence>
<keyword evidence="3" id="KW-0547">Nucleotide-binding</keyword>
<evidence type="ECO:0000259" key="9">
    <source>
        <dbReference type="Pfam" id="PF01225"/>
    </source>
</evidence>
<keyword evidence="8" id="KW-0961">Cell wall biogenesis/degradation</keyword>
<dbReference type="SUPFAM" id="SSF53623">
    <property type="entry name" value="MurD-like peptide ligases, catalytic domain"/>
    <property type="match status" value="1"/>
</dbReference>
<dbReference type="SUPFAM" id="SSF53244">
    <property type="entry name" value="MurD-like peptide ligases, peptide-binding domain"/>
    <property type="match status" value="1"/>
</dbReference>
<dbReference type="PANTHER" id="PTHR43445">
    <property type="entry name" value="UDP-N-ACETYLMURAMATE--L-ALANINE LIGASE-RELATED"/>
    <property type="match status" value="1"/>
</dbReference>
<keyword evidence="2" id="KW-0132">Cell division</keyword>
<dbReference type="InterPro" id="IPR036615">
    <property type="entry name" value="Mur_ligase_C_dom_sf"/>
</dbReference>
<name>A0ABX7PX26_9BACT</name>
<dbReference type="Gene3D" id="3.40.1190.10">
    <property type="entry name" value="Mur-like, catalytic domain"/>
    <property type="match status" value="1"/>
</dbReference>
<dbReference type="InterPro" id="IPR036565">
    <property type="entry name" value="Mur-like_cat_sf"/>
</dbReference>
<gene>
    <name evidence="12" type="primary">mpl</name>
    <name evidence="12" type="ORF">EM20IM_04425</name>
</gene>
<keyword evidence="13" id="KW-1185">Reference proteome</keyword>
<dbReference type="NCBIfam" id="TIGR01081">
    <property type="entry name" value="mpl"/>
    <property type="match status" value="1"/>
</dbReference>
<dbReference type="SUPFAM" id="SSF51984">
    <property type="entry name" value="MurCD N-terminal domain"/>
    <property type="match status" value="1"/>
</dbReference>
<keyword evidence="4" id="KW-0067">ATP-binding</keyword>
<evidence type="ECO:0000256" key="6">
    <source>
        <dbReference type="ARBA" id="ARBA00022984"/>
    </source>
</evidence>
<dbReference type="InterPro" id="IPR000713">
    <property type="entry name" value="Mur_ligase_N"/>
</dbReference>
<proteinExistence type="predicted"/>